<evidence type="ECO:0000313" key="4">
    <source>
        <dbReference type="Proteomes" id="UP000092634"/>
    </source>
</evidence>
<sequence length="149" mass="16962">MSISCDLCNLLDGYANGQGLETLLWRNECLSVVAVDEPAYPGFCRVIWHQHVKEMTDLTPGERHDVMQAVWQVELAVREVMQPEKVNVASFGNMTPHVHWHVIPRYRDDAHFPHPSWAVIQRETAPEVLAARRARLPALYAAIIQRLSA</sequence>
<comment type="caution">
    <text evidence="3">The sequence shown here is derived from an EMBL/GenBank/DDBJ whole genome shotgun (WGS) entry which is preliminary data.</text>
</comment>
<dbReference type="PANTHER" id="PTHR46648">
    <property type="entry name" value="HIT FAMILY PROTEIN 1"/>
    <property type="match status" value="1"/>
</dbReference>
<dbReference type="Proteomes" id="UP000092634">
    <property type="component" value="Unassembled WGS sequence"/>
</dbReference>
<dbReference type="PANTHER" id="PTHR46648:SF1">
    <property type="entry name" value="ADENOSINE 5'-MONOPHOSPHORAMIDASE HNT1"/>
    <property type="match status" value="1"/>
</dbReference>
<dbReference type="InterPro" id="IPR036265">
    <property type="entry name" value="HIT-like_sf"/>
</dbReference>
<dbReference type="InterPro" id="IPR011146">
    <property type="entry name" value="HIT-like"/>
</dbReference>
<evidence type="ECO:0000259" key="2">
    <source>
        <dbReference type="PROSITE" id="PS51084"/>
    </source>
</evidence>
<dbReference type="GO" id="GO:0003824">
    <property type="term" value="F:catalytic activity"/>
    <property type="evidence" value="ECO:0007669"/>
    <property type="project" value="InterPro"/>
</dbReference>
<dbReference type="AlphaFoldDB" id="A0A1E8PQN8"/>
<dbReference type="EMBL" id="MAQB02000001">
    <property type="protein sequence ID" value="OFJ48592.1"/>
    <property type="molecule type" value="Genomic_DNA"/>
</dbReference>
<evidence type="ECO:0000256" key="1">
    <source>
        <dbReference type="PROSITE-ProRule" id="PRU00464"/>
    </source>
</evidence>
<protein>
    <submittedName>
        <fullName evidence="3">HIT family protein</fullName>
    </submittedName>
</protein>
<dbReference type="InterPro" id="IPR001310">
    <property type="entry name" value="Histidine_triad_HIT"/>
</dbReference>
<dbReference type="PROSITE" id="PS51084">
    <property type="entry name" value="HIT_2"/>
    <property type="match status" value="1"/>
</dbReference>
<dbReference type="Pfam" id="PF01230">
    <property type="entry name" value="HIT"/>
    <property type="match status" value="1"/>
</dbReference>
<gene>
    <name evidence="3" type="ORF">BA896_006330</name>
</gene>
<dbReference type="GO" id="GO:0009117">
    <property type="term" value="P:nucleotide metabolic process"/>
    <property type="evidence" value="ECO:0007669"/>
    <property type="project" value="TreeGrafter"/>
</dbReference>
<accession>A0A1E8PQN8</accession>
<evidence type="ECO:0000313" key="3">
    <source>
        <dbReference type="EMBL" id="OFJ48592.1"/>
    </source>
</evidence>
<dbReference type="Gene3D" id="3.30.428.10">
    <property type="entry name" value="HIT-like"/>
    <property type="match status" value="1"/>
</dbReference>
<dbReference type="SUPFAM" id="SSF54197">
    <property type="entry name" value="HIT-like"/>
    <property type="match status" value="1"/>
</dbReference>
<feature type="domain" description="HIT" evidence="2">
    <location>
        <begin position="10"/>
        <end position="112"/>
    </location>
</feature>
<feature type="short sequence motif" description="Histidine triad motif" evidence="1">
    <location>
        <begin position="97"/>
        <end position="101"/>
    </location>
</feature>
<proteinExistence type="predicted"/>
<name>A0A1E8PQN8_9BURK</name>
<organism evidence="3 4">
    <name type="scientific">Janthinobacterium lividum</name>
    <dbReference type="NCBI Taxonomy" id="29581"/>
    <lineage>
        <taxon>Bacteria</taxon>
        <taxon>Pseudomonadati</taxon>
        <taxon>Pseudomonadota</taxon>
        <taxon>Betaproteobacteria</taxon>
        <taxon>Burkholderiales</taxon>
        <taxon>Oxalobacteraceae</taxon>
        <taxon>Janthinobacterium</taxon>
    </lineage>
</organism>
<reference evidence="3 4" key="1">
    <citation type="submission" date="2016-10" db="EMBL/GenBank/DDBJ databases">
        <title>Updated version of Genome Assembly of Janthinobacterium lividum ERGS5:01.</title>
        <authorList>
            <person name="Kumar R."/>
            <person name="Acharya V."/>
            <person name="Singh D."/>
        </authorList>
    </citation>
    <scope>NUCLEOTIDE SEQUENCE [LARGE SCALE GENOMIC DNA]</scope>
    <source>
        <strain evidence="3 4">ERGS5:01</strain>
    </source>
</reference>